<organism evidence="1 2">
    <name type="scientific">Ruminococcus difficilis</name>
    <dbReference type="NCBI Taxonomy" id="2763069"/>
    <lineage>
        <taxon>Bacteria</taxon>
        <taxon>Bacillati</taxon>
        <taxon>Bacillota</taxon>
        <taxon>Clostridia</taxon>
        <taxon>Eubacteriales</taxon>
        <taxon>Oscillospiraceae</taxon>
        <taxon>Ruminococcus</taxon>
    </lineage>
</organism>
<evidence type="ECO:0000313" key="1">
    <source>
        <dbReference type="EMBL" id="MBK6089635.1"/>
    </source>
</evidence>
<dbReference type="Proteomes" id="UP000633365">
    <property type="component" value="Unassembled WGS sequence"/>
</dbReference>
<evidence type="ECO:0000313" key="2">
    <source>
        <dbReference type="Proteomes" id="UP000633365"/>
    </source>
</evidence>
<name>A0A934WTM2_9FIRM</name>
<reference evidence="1" key="1">
    <citation type="submission" date="2021-01" db="EMBL/GenBank/DDBJ databases">
        <title>Genome public.</title>
        <authorList>
            <person name="Liu C."/>
            <person name="Sun Q."/>
        </authorList>
    </citation>
    <scope>NUCLEOTIDE SEQUENCE</scope>
    <source>
        <strain evidence="1">M6</strain>
    </source>
</reference>
<comment type="caution">
    <text evidence="1">The sequence shown here is derived from an EMBL/GenBank/DDBJ whole genome shotgun (WGS) entry which is preliminary data.</text>
</comment>
<keyword evidence="2" id="KW-1185">Reference proteome</keyword>
<dbReference type="RefSeq" id="WP_201428342.1">
    <property type="nucleotide sequence ID" value="NZ_JAEQMG010000145.1"/>
</dbReference>
<dbReference type="AlphaFoldDB" id="A0A934WTM2"/>
<proteinExistence type="predicted"/>
<accession>A0A934WTM2</accession>
<dbReference type="EMBL" id="JAEQMG010000145">
    <property type="protein sequence ID" value="MBK6089635.1"/>
    <property type="molecule type" value="Genomic_DNA"/>
</dbReference>
<gene>
    <name evidence="1" type="ORF">JKK62_13465</name>
</gene>
<sequence length="129" mass="14490">MSGFDVSSTVEIDMPALDKLTSSPTKALKQTAAALLSEVKNAEVFPFETGNLQNESTFVDDSKASSGQVDLVTDTPYGRRLYYHPEYNFNREFHANARGEWYEPWLPGGQHEDFASETFAAIYKKENNL</sequence>
<protein>
    <submittedName>
        <fullName evidence="1">Uncharacterized protein</fullName>
    </submittedName>
</protein>